<dbReference type="STRING" id="1122133.SAMN02745157_2521"/>
<dbReference type="RefSeq" id="WP_073053205.1">
    <property type="nucleotide sequence ID" value="NZ_FQUP01000002.1"/>
</dbReference>
<dbReference type="AlphaFoldDB" id="A0A1M5D094"/>
<sequence length="80" mass="8682">MNDPLSPAEYDLHSVSTVERQLAESLADAIEAARNAGMPDPALRQALLDLAVAISNDNLDAAVMLAAVRAERRRREANRL</sequence>
<reference evidence="1 2" key="1">
    <citation type="submission" date="2016-11" db="EMBL/GenBank/DDBJ databases">
        <authorList>
            <person name="Jaros S."/>
            <person name="Januszkiewicz K."/>
            <person name="Wedrychowicz H."/>
        </authorList>
    </citation>
    <scope>NUCLEOTIDE SEQUENCE [LARGE SCALE GENOMIC DNA]</scope>
    <source>
        <strain evidence="1 2">DSM 19436</strain>
    </source>
</reference>
<evidence type="ECO:0000313" key="2">
    <source>
        <dbReference type="Proteomes" id="UP000184485"/>
    </source>
</evidence>
<evidence type="ECO:0000313" key="1">
    <source>
        <dbReference type="EMBL" id="SHF60401.1"/>
    </source>
</evidence>
<dbReference type="EMBL" id="FQUP01000002">
    <property type="protein sequence ID" value="SHF60401.1"/>
    <property type="molecule type" value="Genomic_DNA"/>
</dbReference>
<evidence type="ECO:0008006" key="3">
    <source>
        <dbReference type="Google" id="ProtNLM"/>
    </source>
</evidence>
<keyword evidence="2" id="KW-1185">Reference proteome</keyword>
<gene>
    <name evidence="1" type="ORF">SAMN02745157_2521</name>
</gene>
<protein>
    <recommendedName>
        <fullName evidence="3">DUF2783 domain-containing protein</fullName>
    </recommendedName>
</protein>
<proteinExistence type="predicted"/>
<dbReference type="Proteomes" id="UP000184485">
    <property type="component" value="Unassembled WGS sequence"/>
</dbReference>
<name>A0A1M5D094_9HYPH</name>
<organism evidence="1 2">
    <name type="scientific">Kaistia soli DSM 19436</name>
    <dbReference type="NCBI Taxonomy" id="1122133"/>
    <lineage>
        <taxon>Bacteria</taxon>
        <taxon>Pseudomonadati</taxon>
        <taxon>Pseudomonadota</taxon>
        <taxon>Alphaproteobacteria</taxon>
        <taxon>Hyphomicrobiales</taxon>
        <taxon>Kaistiaceae</taxon>
        <taxon>Kaistia</taxon>
    </lineage>
</organism>
<accession>A0A1M5D094</accession>